<proteinExistence type="predicted"/>
<evidence type="ECO:0000313" key="2">
    <source>
        <dbReference type="Proteomes" id="UP001079430"/>
    </source>
</evidence>
<name>A0ABT4KI92_9HYPH</name>
<dbReference type="Proteomes" id="UP001079430">
    <property type="component" value="Unassembled WGS sequence"/>
</dbReference>
<reference evidence="1" key="1">
    <citation type="submission" date="2022-10" db="EMBL/GenBank/DDBJ databases">
        <title>Whole genome sequencing of three plant growth promoting bacteria isolated from Vachellia tortilis subsp. raddiana in Morocco.</title>
        <authorList>
            <person name="Hnini M."/>
            <person name="Zouagui R."/>
            <person name="Zouagui H."/>
            <person name="Chemao Elfihri M.-W."/>
            <person name="Ibrahimi A."/>
            <person name="Sbabou L."/>
            <person name="Aurag J."/>
        </authorList>
    </citation>
    <scope>NUCLEOTIDE SEQUENCE</scope>
    <source>
        <strain evidence="1">LMR678</strain>
    </source>
</reference>
<accession>A0ABT4KI92</accession>
<sequence length="113" mass="12767">MTEKYKPENPAKTKTRSPFQNRRGIILGLHPHFRFAEISMTGERIETNPIIDAAVDRLIAELQNLGVSDDDIIGSLLGRASFFAARTVGRHELARVLDLYARLLRAEDHPTEQ</sequence>
<keyword evidence="2" id="KW-1185">Reference proteome</keyword>
<dbReference type="EMBL" id="JAPVOI010000004">
    <property type="protein sequence ID" value="MCZ4091686.1"/>
    <property type="molecule type" value="Genomic_DNA"/>
</dbReference>
<gene>
    <name evidence="1" type="ORF">O3W52_16890</name>
</gene>
<organism evidence="1 2">
    <name type="scientific">Sinorhizobium psoraleae</name>
    <dbReference type="NCBI Taxonomy" id="520838"/>
    <lineage>
        <taxon>Bacteria</taxon>
        <taxon>Pseudomonadati</taxon>
        <taxon>Pseudomonadota</taxon>
        <taxon>Alphaproteobacteria</taxon>
        <taxon>Hyphomicrobiales</taxon>
        <taxon>Rhizobiaceae</taxon>
        <taxon>Sinorhizobium/Ensifer group</taxon>
        <taxon>Sinorhizobium</taxon>
    </lineage>
</organism>
<evidence type="ECO:0000313" key="1">
    <source>
        <dbReference type="EMBL" id="MCZ4091686.1"/>
    </source>
</evidence>
<dbReference type="RefSeq" id="WP_269281827.1">
    <property type="nucleotide sequence ID" value="NZ_JAPVOI010000004.1"/>
</dbReference>
<comment type="caution">
    <text evidence="1">The sequence shown here is derived from an EMBL/GenBank/DDBJ whole genome shotgun (WGS) entry which is preliminary data.</text>
</comment>
<protein>
    <submittedName>
        <fullName evidence="1">Uncharacterized protein</fullName>
    </submittedName>
</protein>